<keyword evidence="4 7" id="KW-1133">Transmembrane helix</keyword>
<feature type="region of interest" description="Disordered" evidence="6">
    <location>
        <begin position="277"/>
        <end position="297"/>
    </location>
</feature>
<keyword evidence="5 7" id="KW-0472">Membrane</keyword>
<dbReference type="EMBL" id="JAZHXI010000014">
    <property type="protein sequence ID" value="KAL2064481.1"/>
    <property type="molecule type" value="Genomic_DNA"/>
</dbReference>
<dbReference type="InterPro" id="IPR001425">
    <property type="entry name" value="Arc/bac/fun_rhodopsins"/>
</dbReference>
<feature type="transmembrane region" description="Helical" evidence="7">
    <location>
        <begin position="187"/>
        <end position="208"/>
    </location>
</feature>
<sequence>MNNLIARTNDALKINPPPGDFHLVVNGSDWLWTVTAIYSLSLLIVIGLTYFAKAGEKIFHYLFTISLFVGAISYFAMASDLGSTAIKTSVEDEGLRQIFYVRYINWFVGWTPLVLAVGLISGVSWATIIFNIVLTWVWVSSYLSGALVATTYKWGFFVFGTFAYFLLSASLFTSGLTTAKRLNITKYYLLIAGYLVFFWLLYPIAWGVDDGGNVISVTSGFIYIGILDVFTVPFFSFAVLLLLTRLEYRSLNLYFTQYGRVAPAEFPEGPLREKINPAASPAGTEPPLAAATPENVV</sequence>
<dbReference type="PANTHER" id="PTHR28286:SF1">
    <property type="entry name" value="30 KDA HEAT SHOCK PROTEIN-RELATED"/>
    <property type="match status" value="1"/>
</dbReference>
<evidence type="ECO:0000313" key="8">
    <source>
        <dbReference type="EMBL" id="KAL2064481.1"/>
    </source>
</evidence>
<evidence type="ECO:0000256" key="5">
    <source>
        <dbReference type="ARBA" id="ARBA00023136"/>
    </source>
</evidence>
<name>A0ABR4C3H2_9HELO</name>
<protein>
    <recommendedName>
        <fullName evidence="10">Heat shock protein 30</fullName>
    </recommendedName>
</protein>
<comment type="subcellular location">
    <subcellularLocation>
        <location evidence="1">Membrane</location>
        <topology evidence="1">Multi-pass membrane protein</topology>
    </subcellularLocation>
</comment>
<evidence type="ECO:0000313" key="9">
    <source>
        <dbReference type="Proteomes" id="UP001595075"/>
    </source>
</evidence>
<organism evidence="8 9">
    <name type="scientific">Oculimacula yallundae</name>
    <dbReference type="NCBI Taxonomy" id="86028"/>
    <lineage>
        <taxon>Eukaryota</taxon>
        <taxon>Fungi</taxon>
        <taxon>Dikarya</taxon>
        <taxon>Ascomycota</taxon>
        <taxon>Pezizomycotina</taxon>
        <taxon>Leotiomycetes</taxon>
        <taxon>Helotiales</taxon>
        <taxon>Ploettnerulaceae</taxon>
        <taxon>Oculimacula</taxon>
    </lineage>
</organism>
<dbReference type="CDD" id="cd15239">
    <property type="entry name" value="7tm_YRO2_fungal-like"/>
    <property type="match status" value="1"/>
</dbReference>
<keyword evidence="3 7" id="KW-0812">Transmembrane</keyword>
<dbReference type="Pfam" id="PF01036">
    <property type="entry name" value="Bac_rhodopsin"/>
    <property type="match status" value="1"/>
</dbReference>
<feature type="transmembrane region" description="Helical" evidence="7">
    <location>
        <begin position="98"/>
        <end position="121"/>
    </location>
</feature>
<evidence type="ECO:0000256" key="4">
    <source>
        <dbReference type="ARBA" id="ARBA00022989"/>
    </source>
</evidence>
<gene>
    <name evidence="8" type="ORF">VTL71DRAFT_4975</name>
</gene>
<accession>A0ABR4C3H2</accession>
<comment type="similarity">
    <text evidence="2">Belongs to the archaeal/bacterial/fungal opsin family.</text>
</comment>
<evidence type="ECO:0000256" key="6">
    <source>
        <dbReference type="SAM" id="MobiDB-lite"/>
    </source>
</evidence>
<dbReference type="PRINTS" id="PR00251">
    <property type="entry name" value="BACTRLOPSIN"/>
</dbReference>
<feature type="transmembrane region" description="Helical" evidence="7">
    <location>
        <begin position="128"/>
        <end position="148"/>
    </location>
</feature>
<dbReference type="Gene3D" id="1.20.1070.10">
    <property type="entry name" value="Rhodopsin 7-helix transmembrane proteins"/>
    <property type="match status" value="1"/>
</dbReference>
<evidence type="ECO:0008006" key="10">
    <source>
        <dbReference type="Google" id="ProtNLM"/>
    </source>
</evidence>
<evidence type="ECO:0000256" key="1">
    <source>
        <dbReference type="ARBA" id="ARBA00004141"/>
    </source>
</evidence>
<evidence type="ECO:0000256" key="7">
    <source>
        <dbReference type="SAM" id="Phobius"/>
    </source>
</evidence>
<dbReference type="InterPro" id="IPR043476">
    <property type="entry name" value="Yro2-like_7TM"/>
</dbReference>
<dbReference type="Proteomes" id="UP001595075">
    <property type="component" value="Unassembled WGS sequence"/>
</dbReference>
<evidence type="ECO:0000256" key="3">
    <source>
        <dbReference type="ARBA" id="ARBA00022692"/>
    </source>
</evidence>
<evidence type="ECO:0000256" key="2">
    <source>
        <dbReference type="ARBA" id="ARBA00008130"/>
    </source>
</evidence>
<feature type="transmembrane region" description="Helical" evidence="7">
    <location>
        <begin position="58"/>
        <end position="78"/>
    </location>
</feature>
<feature type="transmembrane region" description="Helical" evidence="7">
    <location>
        <begin position="30"/>
        <end position="51"/>
    </location>
</feature>
<dbReference type="SUPFAM" id="SSF81321">
    <property type="entry name" value="Family A G protein-coupled receptor-like"/>
    <property type="match status" value="1"/>
</dbReference>
<feature type="transmembrane region" description="Helical" evidence="7">
    <location>
        <begin position="154"/>
        <end position="175"/>
    </location>
</feature>
<feature type="transmembrane region" description="Helical" evidence="7">
    <location>
        <begin position="220"/>
        <end position="243"/>
    </location>
</feature>
<keyword evidence="9" id="KW-1185">Reference proteome</keyword>
<comment type="caution">
    <text evidence="8">The sequence shown here is derived from an EMBL/GenBank/DDBJ whole genome shotgun (WGS) entry which is preliminary data.</text>
</comment>
<dbReference type="SMART" id="SM01021">
    <property type="entry name" value="Bac_rhodopsin"/>
    <property type="match status" value="1"/>
</dbReference>
<dbReference type="PANTHER" id="PTHR28286">
    <property type="match status" value="1"/>
</dbReference>
<reference evidence="8 9" key="1">
    <citation type="journal article" date="2024" name="Commun. Biol.">
        <title>Comparative genomic analysis of thermophilic fungi reveals convergent evolutionary adaptations and gene losses.</title>
        <authorList>
            <person name="Steindorff A.S."/>
            <person name="Aguilar-Pontes M.V."/>
            <person name="Robinson A.J."/>
            <person name="Andreopoulos B."/>
            <person name="LaButti K."/>
            <person name="Kuo A."/>
            <person name="Mondo S."/>
            <person name="Riley R."/>
            <person name="Otillar R."/>
            <person name="Haridas S."/>
            <person name="Lipzen A."/>
            <person name="Grimwood J."/>
            <person name="Schmutz J."/>
            <person name="Clum A."/>
            <person name="Reid I.D."/>
            <person name="Moisan M.C."/>
            <person name="Butler G."/>
            <person name="Nguyen T.T.M."/>
            <person name="Dewar K."/>
            <person name="Conant G."/>
            <person name="Drula E."/>
            <person name="Henrissat B."/>
            <person name="Hansel C."/>
            <person name="Singer S."/>
            <person name="Hutchinson M.I."/>
            <person name="de Vries R.P."/>
            <person name="Natvig D.O."/>
            <person name="Powell A.J."/>
            <person name="Tsang A."/>
            <person name="Grigoriev I.V."/>
        </authorList>
    </citation>
    <scope>NUCLEOTIDE SEQUENCE [LARGE SCALE GENOMIC DNA]</scope>
    <source>
        <strain evidence="8 9">CBS 494.80</strain>
    </source>
</reference>
<proteinExistence type="inferred from homology"/>